<dbReference type="InterPro" id="IPR016161">
    <property type="entry name" value="Ald_DH/histidinol_DH"/>
</dbReference>
<dbReference type="InterPro" id="IPR015590">
    <property type="entry name" value="Aldehyde_DH_dom"/>
</dbReference>
<dbReference type="Pfam" id="PF00171">
    <property type="entry name" value="Aldedh"/>
    <property type="match status" value="1"/>
</dbReference>
<evidence type="ECO:0000313" key="5">
    <source>
        <dbReference type="Proteomes" id="UP000674938"/>
    </source>
</evidence>
<protein>
    <submittedName>
        <fullName evidence="4">Aldehyde dehydrogenase EutE</fullName>
    </submittedName>
</protein>
<evidence type="ECO:0000256" key="1">
    <source>
        <dbReference type="ARBA" id="ARBA00023002"/>
    </source>
</evidence>
<feature type="domain" description="Aldehyde dehydrogenase" evidence="3">
    <location>
        <begin position="63"/>
        <end position="458"/>
    </location>
</feature>
<dbReference type="GO" id="GO:0008774">
    <property type="term" value="F:acetaldehyde dehydrogenase (acetylating) activity"/>
    <property type="evidence" value="ECO:0007669"/>
    <property type="project" value="InterPro"/>
</dbReference>
<dbReference type="PANTHER" id="PTHR11699">
    <property type="entry name" value="ALDEHYDE DEHYDROGENASE-RELATED"/>
    <property type="match status" value="1"/>
</dbReference>
<dbReference type="Proteomes" id="UP000674938">
    <property type="component" value="Unassembled WGS sequence"/>
</dbReference>
<evidence type="ECO:0000259" key="3">
    <source>
        <dbReference type="Pfam" id="PF00171"/>
    </source>
</evidence>
<dbReference type="InterPro" id="IPR016163">
    <property type="entry name" value="Ald_DH_C"/>
</dbReference>
<dbReference type="Gene3D" id="3.40.605.10">
    <property type="entry name" value="Aldehyde Dehydrogenase, Chain A, domain 1"/>
    <property type="match status" value="1"/>
</dbReference>
<reference evidence="4" key="1">
    <citation type="submission" date="2020-12" db="EMBL/GenBank/DDBJ databases">
        <title>Vagococcus allomyrinae sp. nov. and Enterococcus lavae sp. nov., isolated from the larvae of Allomyrina dichotoma.</title>
        <authorList>
            <person name="Lee S.D."/>
        </authorList>
    </citation>
    <scope>NUCLEOTIDE SEQUENCE</scope>
    <source>
        <strain evidence="4">BWB3-3</strain>
    </source>
</reference>
<dbReference type="SUPFAM" id="SSF53720">
    <property type="entry name" value="ALDH-like"/>
    <property type="match status" value="1"/>
</dbReference>
<comment type="caution">
    <text evidence="4">The sequence shown here is derived from an EMBL/GenBank/DDBJ whole genome shotgun (WGS) entry which is preliminary data.</text>
</comment>
<accession>A0A940P7L2</accession>
<evidence type="ECO:0000313" key="4">
    <source>
        <dbReference type="EMBL" id="MBP1039535.1"/>
    </source>
</evidence>
<keyword evidence="1" id="KW-0560">Oxidoreductase</keyword>
<dbReference type="NCBIfam" id="NF011927">
    <property type="entry name" value="PRK15398.1"/>
    <property type="match status" value="1"/>
</dbReference>
<dbReference type="CDD" id="cd07121">
    <property type="entry name" value="ALDH_EutE"/>
    <property type="match status" value="1"/>
</dbReference>
<name>A0A940P7L2_9ENTE</name>
<dbReference type="EMBL" id="JAEEGA010000001">
    <property type="protein sequence ID" value="MBP1039535.1"/>
    <property type="molecule type" value="Genomic_DNA"/>
</dbReference>
<dbReference type="InterPro" id="IPR016162">
    <property type="entry name" value="Ald_DH_N"/>
</dbReference>
<dbReference type="InterPro" id="IPR012408">
    <property type="entry name" value="Acetald_propionald_DH-rel"/>
</dbReference>
<evidence type="ECO:0000256" key="2">
    <source>
        <dbReference type="ARBA" id="ARBA00023027"/>
    </source>
</evidence>
<gene>
    <name evidence="4" type="ORF">I6N95_00805</name>
</gene>
<organism evidence="4 5">
    <name type="scientific">Vagococcus allomyrinae</name>
    <dbReference type="NCBI Taxonomy" id="2794353"/>
    <lineage>
        <taxon>Bacteria</taxon>
        <taxon>Bacillati</taxon>
        <taxon>Bacillota</taxon>
        <taxon>Bacilli</taxon>
        <taxon>Lactobacillales</taxon>
        <taxon>Enterococcaceae</taxon>
        <taxon>Vagococcus</taxon>
    </lineage>
</organism>
<keyword evidence="2" id="KW-0520">NAD</keyword>
<dbReference type="Gene3D" id="3.40.309.10">
    <property type="entry name" value="Aldehyde Dehydrogenase, Chain A, domain 2"/>
    <property type="match status" value="1"/>
</dbReference>
<dbReference type="PIRSF" id="PIRSF036410">
    <property type="entry name" value="EutE_PduP"/>
    <property type="match status" value="1"/>
</dbReference>
<proteinExistence type="predicted"/>
<dbReference type="RefSeq" id="WP_209524438.1">
    <property type="nucleotide sequence ID" value="NZ_JAEEGA010000001.1"/>
</dbReference>
<sequence length="504" mass="54258">MGKTMTDENLDSIVRNVIKEYTQGKDRTQVQQFKKVEVGSGTEGLLKSENASQKELGVFNFMEDAIAAAKLAQKELRSIGTKNRAKFVSEMRTVTLSHKEELARQMVLETGLGNYEDKLQKIELIATQTPGLEDLKVEAYSGEDGLTTVEYSPYGVIGAVTPVTNPVETIVNNSLGMIVSGNSVVFNVHPSSVKVSQTIVKLLNQSIVAVGGPANLITMVAQPTMDTLDILTKSSDIRLLVGTGGPGLVKKLLQSGKKAIGAGAGNPPVLVDETAELATAAKEIIKGASFDNNILCIAEKEVFVVEEAADELVYQLLNQGAVLLNEAQVGQLMSFALVKEESQGAKGCSVAKATEFHMNKKWIGKDVELFLKELGIQKIGSPKLIIFECEFDHPFVQLEQMMPVLPIVRVKDVTEGIELAVKAEKGNRHTAVMHSQNINNLTRFAREVESTIFVKNASSLAGVGFEGEGYATMSIAGPTGEGLTSAKSFSRKRRCVLGQGGLSI</sequence>
<keyword evidence="5" id="KW-1185">Reference proteome</keyword>
<dbReference type="AlphaFoldDB" id="A0A940P7L2"/>